<gene>
    <name evidence="1" type="ORF">F0L68_11940</name>
</gene>
<protein>
    <submittedName>
        <fullName evidence="1">Ester cyclase</fullName>
    </submittedName>
</protein>
<proteinExistence type="predicted"/>
<dbReference type="PANTHER" id="PTHR38436">
    <property type="entry name" value="POLYKETIDE CYCLASE SNOAL-LIKE DOMAIN"/>
    <property type="match status" value="1"/>
</dbReference>
<organism evidence="1 2">
    <name type="scientific">Solihabitans fulvus</name>
    <dbReference type="NCBI Taxonomy" id="1892852"/>
    <lineage>
        <taxon>Bacteria</taxon>
        <taxon>Bacillati</taxon>
        <taxon>Actinomycetota</taxon>
        <taxon>Actinomycetes</taxon>
        <taxon>Pseudonocardiales</taxon>
        <taxon>Pseudonocardiaceae</taxon>
        <taxon>Solihabitans</taxon>
    </lineage>
</organism>
<dbReference type="Pfam" id="PF07366">
    <property type="entry name" value="SnoaL"/>
    <property type="match status" value="1"/>
</dbReference>
<evidence type="ECO:0000313" key="2">
    <source>
        <dbReference type="Proteomes" id="UP000323454"/>
    </source>
</evidence>
<dbReference type="OrthoDB" id="129343at2"/>
<dbReference type="RefSeq" id="WP_149849587.1">
    <property type="nucleotide sequence ID" value="NZ_VUOB01000021.1"/>
</dbReference>
<dbReference type="EMBL" id="VUOB01000021">
    <property type="protein sequence ID" value="KAA2262608.1"/>
    <property type="molecule type" value="Genomic_DNA"/>
</dbReference>
<reference evidence="1 2" key="2">
    <citation type="submission" date="2019-09" db="EMBL/GenBank/DDBJ databases">
        <authorList>
            <person name="Jin C."/>
        </authorList>
    </citation>
    <scope>NUCLEOTIDE SEQUENCE [LARGE SCALE GENOMIC DNA]</scope>
    <source>
        <strain evidence="1 2">AN110305</strain>
    </source>
</reference>
<comment type="caution">
    <text evidence="1">The sequence shown here is derived from an EMBL/GenBank/DDBJ whole genome shotgun (WGS) entry which is preliminary data.</text>
</comment>
<accession>A0A5B2XFK0</accession>
<dbReference type="GO" id="GO:0030638">
    <property type="term" value="P:polyketide metabolic process"/>
    <property type="evidence" value="ECO:0007669"/>
    <property type="project" value="InterPro"/>
</dbReference>
<evidence type="ECO:0000313" key="1">
    <source>
        <dbReference type="EMBL" id="KAA2262608.1"/>
    </source>
</evidence>
<keyword evidence="2" id="KW-1185">Reference proteome</keyword>
<dbReference type="InterPro" id="IPR032710">
    <property type="entry name" value="NTF2-like_dom_sf"/>
</dbReference>
<dbReference type="PANTHER" id="PTHR38436:SF1">
    <property type="entry name" value="ESTER CYCLASE"/>
    <property type="match status" value="1"/>
</dbReference>
<dbReference type="Gene3D" id="3.10.450.50">
    <property type="match status" value="1"/>
</dbReference>
<dbReference type="InterPro" id="IPR009959">
    <property type="entry name" value="Cyclase_SnoaL-like"/>
</dbReference>
<dbReference type="Proteomes" id="UP000323454">
    <property type="component" value="Unassembled WGS sequence"/>
</dbReference>
<sequence length="177" mass="19279">MTADGVLPKPRAEFGAWVCEVFFDRIWNMADPDALDTLDEVAAPDLVFHIGNLPHARTLAEFKATVRLAKQGQPDLVYTANEVIVDGNVVALRLENVGTHLGDFVGVFPPTGRVLRLTALLVVRLDDDGRLAEVWQEGDFLDLLRQAGLVAPAGAGPLRQVGHALKNLVRGKRAGRR</sequence>
<dbReference type="AlphaFoldDB" id="A0A5B2XFK0"/>
<dbReference type="SUPFAM" id="SSF54427">
    <property type="entry name" value="NTF2-like"/>
    <property type="match status" value="1"/>
</dbReference>
<reference evidence="1 2" key="1">
    <citation type="submission" date="2019-09" db="EMBL/GenBank/DDBJ databases">
        <title>Goodfellowia gen. nov., a new genus of the Pseudonocardineae related to Actinoalloteichus, containing Goodfellowia coeruleoviolacea gen. nov., comb. nov. gen. nov., comb. nov.</title>
        <authorList>
            <person name="Labeda D."/>
        </authorList>
    </citation>
    <scope>NUCLEOTIDE SEQUENCE [LARGE SCALE GENOMIC DNA]</scope>
    <source>
        <strain evidence="1 2">AN110305</strain>
    </source>
</reference>
<name>A0A5B2XFK0_9PSEU</name>